<comment type="caution">
    <text evidence="1">The sequence shown here is derived from an EMBL/GenBank/DDBJ whole genome shotgun (WGS) entry which is preliminary data.</text>
</comment>
<accession>A0A3D8IKH8</accession>
<dbReference type="Proteomes" id="UP000256379">
    <property type="component" value="Unassembled WGS sequence"/>
</dbReference>
<proteinExistence type="predicted"/>
<dbReference type="RefSeq" id="WP_115543177.1">
    <property type="nucleotide sequence ID" value="NZ_NXLQ01000012.1"/>
</dbReference>
<keyword evidence="2" id="KW-1185">Reference proteome</keyword>
<gene>
    <name evidence="1" type="ORF">CQA53_06325</name>
</gene>
<evidence type="ECO:0000313" key="2">
    <source>
        <dbReference type="Proteomes" id="UP000256379"/>
    </source>
</evidence>
<dbReference type="OrthoDB" id="5329247at2"/>
<dbReference type="AlphaFoldDB" id="A0A3D8IKH8"/>
<evidence type="ECO:0000313" key="1">
    <source>
        <dbReference type="EMBL" id="RDU65386.1"/>
    </source>
</evidence>
<sequence>MKITRFFYIIVFFSYSVMLLAKESVYEYAITQTQEISPAIKCQGDNVKAMCNVQNVEWIEGVLVKNFEFNVLLNKNVLKKTRSYTLETKDLNFEGYNLSSLMPQSILCTDFSELKKSKDIKQNVLLVNLSCNLHSNVYEIEIDADFKTFHTLYNQVNTTLEALNREHELFIQPLAEKQEDWKNKYFIQIKKATLRLKSYSLHTILFDLYKREQRIAQNENSQNDKNYRTIQDSALFEDYLSFLQNSYQISGNIKTDSKITKDNEQALSKLVSTFIDIATKPDQSLFLQIVGNNTFKLSLDEIEDIMDINELFVNVIIKILENTQMQVIQNYDSKA</sequence>
<protein>
    <submittedName>
        <fullName evidence="1">Uncharacterized protein</fullName>
    </submittedName>
</protein>
<organism evidence="1 2">
    <name type="scientific">Helicobacter didelphidarum</name>
    <dbReference type="NCBI Taxonomy" id="2040648"/>
    <lineage>
        <taxon>Bacteria</taxon>
        <taxon>Pseudomonadati</taxon>
        <taxon>Campylobacterota</taxon>
        <taxon>Epsilonproteobacteria</taxon>
        <taxon>Campylobacterales</taxon>
        <taxon>Helicobacteraceae</taxon>
        <taxon>Helicobacter</taxon>
    </lineage>
</organism>
<reference evidence="1 2" key="1">
    <citation type="submission" date="2018-04" db="EMBL/GenBank/DDBJ databases">
        <title>Novel Campyloabacter and Helicobacter Species and Strains.</title>
        <authorList>
            <person name="Mannion A.J."/>
            <person name="Shen Z."/>
            <person name="Fox J.G."/>
        </authorList>
    </citation>
    <scope>NUCLEOTIDE SEQUENCE [LARGE SCALE GENOMIC DNA]</scope>
    <source>
        <strain evidence="1 2">MIT 17-337</strain>
    </source>
</reference>
<dbReference type="EMBL" id="NXLQ01000012">
    <property type="protein sequence ID" value="RDU65386.1"/>
    <property type="molecule type" value="Genomic_DNA"/>
</dbReference>
<name>A0A3D8IKH8_9HELI</name>